<organism evidence="5 6">
    <name type="scientific">Coccomyxa subellipsoidea</name>
    <dbReference type="NCBI Taxonomy" id="248742"/>
    <lineage>
        <taxon>Eukaryota</taxon>
        <taxon>Viridiplantae</taxon>
        <taxon>Chlorophyta</taxon>
        <taxon>core chlorophytes</taxon>
        <taxon>Trebouxiophyceae</taxon>
        <taxon>Trebouxiophyceae incertae sedis</taxon>
        <taxon>Coccomyxaceae</taxon>
        <taxon>Coccomyxa</taxon>
    </lineage>
</organism>
<dbReference type="PANTHER" id="PTHR10288">
    <property type="entry name" value="KH DOMAIN CONTAINING RNA BINDING PROTEIN"/>
    <property type="match status" value="1"/>
</dbReference>
<evidence type="ECO:0000313" key="6">
    <source>
        <dbReference type="Proteomes" id="UP001491310"/>
    </source>
</evidence>
<evidence type="ECO:0000259" key="4">
    <source>
        <dbReference type="SMART" id="SM00322"/>
    </source>
</evidence>
<dbReference type="InterPro" id="IPR004087">
    <property type="entry name" value="KH_dom"/>
</dbReference>
<feature type="compositionally biased region" description="Pro residues" evidence="3">
    <location>
        <begin position="43"/>
        <end position="54"/>
    </location>
</feature>
<feature type="domain" description="K Homology" evidence="4">
    <location>
        <begin position="103"/>
        <end position="179"/>
    </location>
</feature>
<sequence>MAQQYAPKAEPGLAPVGQQLFPPEQQYAQTGEPGIAAPKQYGGPPPQQGPPYQPQPQYQAPPAGPESGPYSPQPAGNKRRYDDRDGPPDAKRQAIGAAEGPQTETVYRLLVQSKKVGSVIGKAGAIVKQIRDETGARIRVVEGVPNCDERVIVISARSDPGRHTDSAQEALFKVHARVHEHEEGPNGPPSNATTRMLVCHTQAGCLIGKAGAIIKEIREASGAHIKILPAEELPPCGLSNDRVVQISGAIDALGRALVPVSRQIRENPPKERPGGPPPQLQPLLAGGAAPGYAAAPQYGAPRY</sequence>
<dbReference type="Gene3D" id="3.30.1370.10">
    <property type="entry name" value="K Homology domain, type 1"/>
    <property type="match status" value="2"/>
</dbReference>
<dbReference type="CDD" id="cd22460">
    <property type="entry name" value="KH-I_PEPPER_rpt2_like"/>
    <property type="match status" value="1"/>
</dbReference>
<accession>A0ABR2YQX2</accession>
<comment type="caution">
    <text evidence="5">The sequence shown here is derived from an EMBL/GenBank/DDBJ whole genome shotgun (WGS) entry which is preliminary data.</text>
</comment>
<dbReference type="EMBL" id="JALJOT010000006">
    <property type="protein sequence ID" value="KAK9909357.1"/>
    <property type="molecule type" value="Genomic_DNA"/>
</dbReference>
<feature type="region of interest" description="Disordered" evidence="3">
    <location>
        <begin position="1"/>
        <end position="99"/>
    </location>
</feature>
<feature type="domain" description="K Homology" evidence="4">
    <location>
        <begin position="190"/>
        <end position="265"/>
    </location>
</feature>
<dbReference type="CDD" id="cd22459">
    <property type="entry name" value="KH-I_PEPPER_rpt1_like"/>
    <property type="match status" value="1"/>
</dbReference>
<keyword evidence="1" id="KW-0677">Repeat</keyword>
<dbReference type="SMART" id="SM00322">
    <property type="entry name" value="KH"/>
    <property type="match status" value="2"/>
</dbReference>
<evidence type="ECO:0000256" key="1">
    <source>
        <dbReference type="ARBA" id="ARBA00022737"/>
    </source>
</evidence>
<dbReference type="InterPro" id="IPR004088">
    <property type="entry name" value="KH_dom_type_1"/>
</dbReference>
<name>A0ABR2YQX2_9CHLO</name>
<evidence type="ECO:0000313" key="5">
    <source>
        <dbReference type="EMBL" id="KAK9909357.1"/>
    </source>
</evidence>
<protein>
    <recommendedName>
        <fullName evidence="4">K Homology domain-containing protein</fullName>
    </recommendedName>
</protein>
<proteinExistence type="predicted"/>
<keyword evidence="6" id="KW-1185">Reference proteome</keyword>
<dbReference type="PROSITE" id="PS50084">
    <property type="entry name" value="KH_TYPE_1"/>
    <property type="match status" value="2"/>
</dbReference>
<feature type="compositionally biased region" description="Basic and acidic residues" evidence="3">
    <location>
        <begin position="79"/>
        <end position="92"/>
    </location>
</feature>
<reference evidence="5 6" key="1">
    <citation type="journal article" date="2024" name="Nat. Commun.">
        <title>Phylogenomics reveals the evolutionary origins of lichenization in chlorophyte algae.</title>
        <authorList>
            <person name="Puginier C."/>
            <person name="Libourel C."/>
            <person name="Otte J."/>
            <person name="Skaloud P."/>
            <person name="Haon M."/>
            <person name="Grisel S."/>
            <person name="Petersen M."/>
            <person name="Berrin J.G."/>
            <person name="Delaux P.M."/>
            <person name="Dal Grande F."/>
            <person name="Keller J."/>
        </authorList>
    </citation>
    <scope>NUCLEOTIDE SEQUENCE [LARGE SCALE GENOMIC DNA]</scope>
    <source>
        <strain evidence="5 6">SAG 216-7</strain>
    </source>
</reference>
<dbReference type="SUPFAM" id="SSF54791">
    <property type="entry name" value="Eukaryotic type KH-domain (KH-domain type I)"/>
    <property type="match status" value="2"/>
</dbReference>
<gene>
    <name evidence="5" type="ORF">WJX75_000967</name>
</gene>
<dbReference type="Pfam" id="PF00013">
    <property type="entry name" value="KH_1"/>
    <property type="match status" value="2"/>
</dbReference>
<evidence type="ECO:0000256" key="2">
    <source>
        <dbReference type="PROSITE-ProRule" id="PRU00117"/>
    </source>
</evidence>
<dbReference type="InterPro" id="IPR036612">
    <property type="entry name" value="KH_dom_type_1_sf"/>
</dbReference>
<dbReference type="Proteomes" id="UP001491310">
    <property type="component" value="Unassembled WGS sequence"/>
</dbReference>
<keyword evidence="2" id="KW-0694">RNA-binding</keyword>
<evidence type="ECO:0000256" key="3">
    <source>
        <dbReference type="SAM" id="MobiDB-lite"/>
    </source>
</evidence>
<feature type="region of interest" description="Disordered" evidence="3">
    <location>
        <begin position="265"/>
        <end position="288"/>
    </location>
</feature>